<proteinExistence type="predicted"/>
<sequence length="73" mass="8422">MGHITLKLFTNGSSKGVNWFGSYVIISYFYYKVTSISGYFYSISGNQIQSAKNEVLSAKIHFYQRFHPSNQRI</sequence>
<dbReference type="Proteomes" id="UP000198571">
    <property type="component" value="Unassembled WGS sequence"/>
</dbReference>
<evidence type="ECO:0000313" key="3">
    <source>
        <dbReference type="Proteomes" id="UP000198571"/>
    </source>
</evidence>
<protein>
    <submittedName>
        <fullName evidence="2">Uncharacterized protein</fullName>
    </submittedName>
</protein>
<accession>A0A1H9W407</accession>
<keyword evidence="1" id="KW-1133">Transmembrane helix</keyword>
<evidence type="ECO:0000313" key="2">
    <source>
        <dbReference type="EMBL" id="SES28481.1"/>
    </source>
</evidence>
<gene>
    <name evidence="2" type="ORF">SAMN05518684_11446</name>
</gene>
<dbReference type="EMBL" id="FOGT01000014">
    <property type="protein sequence ID" value="SES28481.1"/>
    <property type="molecule type" value="Genomic_DNA"/>
</dbReference>
<feature type="transmembrane region" description="Helical" evidence="1">
    <location>
        <begin position="20"/>
        <end position="42"/>
    </location>
</feature>
<evidence type="ECO:0000256" key="1">
    <source>
        <dbReference type="SAM" id="Phobius"/>
    </source>
</evidence>
<name>A0A1H9W407_9BACI</name>
<keyword evidence="3" id="KW-1185">Reference proteome</keyword>
<reference evidence="3" key="1">
    <citation type="submission" date="2016-10" db="EMBL/GenBank/DDBJ databases">
        <authorList>
            <person name="Varghese N."/>
            <person name="Submissions S."/>
        </authorList>
    </citation>
    <scope>NUCLEOTIDE SEQUENCE [LARGE SCALE GENOMIC DNA]</scope>
    <source>
        <strain evidence="3">S9</strain>
    </source>
</reference>
<organism evidence="2 3">
    <name type="scientific">Salipaludibacillus aurantiacus</name>
    <dbReference type="NCBI Taxonomy" id="1601833"/>
    <lineage>
        <taxon>Bacteria</taxon>
        <taxon>Bacillati</taxon>
        <taxon>Bacillota</taxon>
        <taxon>Bacilli</taxon>
        <taxon>Bacillales</taxon>
        <taxon>Bacillaceae</taxon>
    </lineage>
</organism>
<keyword evidence="1" id="KW-0472">Membrane</keyword>
<keyword evidence="1" id="KW-0812">Transmembrane</keyword>
<dbReference type="STRING" id="1601833.SAMN05518684_11446"/>
<dbReference type="AlphaFoldDB" id="A0A1H9W407"/>